<sequence length="688" mass="77321">MPDLKVLAAAVDRYYSDLGPFRPEPPRPADTVNWCRALRQGQVLFYGCHPVKVGLKEIDWSGRQLDQFEWPHQLNRFFWLTHLARSYREGGGEEPARLARLTIEDWIDQHDYRAASEPLPGDGWFNMSIRLGQSHFPGWWGNLPAFAGSPHFPADFVDRMLESTRGQAAGLAGHLTPLGNHRISELDSLLFLGLLLPGFEAYARLAVEKLNQDFYRQVEPDGSHLEHTPQYHDWMCVAFTRFWMLGRARPELGLKLDTGRVGLMWDYAVHAAAPDGGSFGLHDSFVWDKPSGEGPAAWQPAATPPPASRVMEQRTAFLAAAGLAGKPGWDLDRRPVRYFPAAGQCFFRTGWDRRATGLVFDATRWGRGHMHLSRLGLSLYAGDRMLLYDPGIFSYHMKDPFASYGRSTISHNTVNLAGFNQSDADCEVRRCCLGRGAAVFSAAYEGGYYPGKYTWFFDDGKGSGLYGAHLRTVIWVDGRFILVCDHLRSDGRGQPYASHWQFPAGPVRLDPAGRRAWTLGEDNLMLQVLDSMDELELSLHEGEREPLLGWLPDQRLEAHPAPLLAVSGRAGHPAVFWSTLLLPFRGGSPPDFRLERFKSYGECGFGFRFDWPDGRRDIVALTPRLERAINLVEPLGPLDTDASVAVLSFRPDRKSWRAFLMDGTRLNFEGKPVLEKEKAGVYTAVFRG</sequence>
<evidence type="ECO:0000256" key="4">
    <source>
        <dbReference type="ARBA" id="ARBA00023239"/>
    </source>
</evidence>
<keyword evidence="3" id="KW-0574">Periplasm</keyword>
<evidence type="ECO:0000256" key="2">
    <source>
        <dbReference type="ARBA" id="ARBA00022729"/>
    </source>
</evidence>
<dbReference type="GO" id="GO:0042597">
    <property type="term" value="C:periplasmic space"/>
    <property type="evidence" value="ECO:0007669"/>
    <property type="project" value="UniProtKB-SubCell"/>
</dbReference>
<feature type="domain" description="Heparinase II/III-like C-terminal" evidence="5">
    <location>
        <begin position="333"/>
        <end position="570"/>
    </location>
</feature>
<gene>
    <name evidence="7" type="primary">hepC</name>
    <name evidence="7" type="ORF">BWY73_00837</name>
</gene>
<evidence type="ECO:0000256" key="1">
    <source>
        <dbReference type="ARBA" id="ARBA00004418"/>
    </source>
</evidence>
<dbReference type="PANTHER" id="PTHR39210">
    <property type="entry name" value="HEPARIN-SULFATE LYASE"/>
    <property type="match status" value="1"/>
</dbReference>
<dbReference type="InterPro" id="IPR008929">
    <property type="entry name" value="Chondroitin_lyas"/>
</dbReference>
<evidence type="ECO:0000259" key="5">
    <source>
        <dbReference type="Pfam" id="PF07940"/>
    </source>
</evidence>
<dbReference type="AlphaFoldDB" id="A0A1V5MGJ6"/>
<dbReference type="Pfam" id="PF07940">
    <property type="entry name" value="Hepar_II_III_C"/>
    <property type="match status" value="1"/>
</dbReference>
<organism evidence="7">
    <name type="scientific">candidate division TA06 bacterium ADurb.Bin417</name>
    <dbReference type="NCBI Taxonomy" id="1852828"/>
    <lineage>
        <taxon>Bacteria</taxon>
        <taxon>Bacteria division TA06</taxon>
    </lineage>
</organism>
<feature type="domain" description="Heparin-sulfate lyase N-terminal" evidence="6">
    <location>
        <begin position="55"/>
        <end position="241"/>
    </location>
</feature>
<comment type="caution">
    <text evidence="7">The sequence shown here is derived from an EMBL/GenBank/DDBJ whole genome shotgun (WGS) entry which is preliminary data.</text>
</comment>
<dbReference type="SUPFAM" id="SSF48230">
    <property type="entry name" value="Chondroitin AC/alginate lyase"/>
    <property type="match status" value="1"/>
</dbReference>
<reference evidence="7" key="1">
    <citation type="submission" date="2017-02" db="EMBL/GenBank/DDBJ databases">
        <title>Delving into the versatile metabolic prowess of the omnipresent phylum Bacteroidetes.</title>
        <authorList>
            <person name="Nobu M.K."/>
            <person name="Mei R."/>
            <person name="Narihiro T."/>
            <person name="Kuroda K."/>
            <person name="Liu W.-T."/>
        </authorList>
    </citation>
    <scope>NUCLEOTIDE SEQUENCE</scope>
    <source>
        <strain evidence="7">ADurb.Bin417</strain>
    </source>
</reference>
<dbReference type="Pfam" id="PF16889">
    <property type="entry name" value="Hepar_II_III_N"/>
    <property type="match status" value="1"/>
</dbReference>
<evidence type="ECO:0000259" key="6">
    <source>
        <dbReference type="Pfam" id="PF16889"/>
    </source>
</evidence>
<dbReference type="GO" id="GO:0015021">
    <property type="term" value="F:heparin-sulfate lyase activity"/>
    <property type="evidence" value="ECO:0007669"/>
    <property type="project" value="UniProtKB-EC"/>
</dbReference>
<keyword evidence="2" id="KW-0732">Signal</keyword>
<dbReference type="InterPro" id="IPR012480">
    <property type="entry name" value="Hepar_II_III_C"/>
</dbReference>
<name>A0A1V5MGJ6_UNCT6</name>
<dbReference type="EC" id="4.2.2.8" evidence="7"/>
<dbReference type="Gene3D" id="1.50.10.100">
    <property type="entry name" value="Chondroitin AC/alginate lyase"/>
    <property type="match status" value="1"/>
</dbReference>
<dbReference type="PANTHER" id="PTHR39210:SF1">
    <property type="entry name" value="HEPARIN-SULFATE LYASE"/>
    <property type="match status" value="1"/>
</dbReference>
<dbReference type="InterPro" id="IPR031680">
    <property type="entry name" value="Hepar_II_III_N"/>
</dbReference>
<dbReference type="Gene3D" id="2.70.98.70">
    <property type="match status" value="1"/>
</dbReference>
<proteinExistence type="predicted"/>
<evidence type="ECO:0000313" key="7">
    <source>
        <dbReference type="EMBL" id="OPZ92367.1"/>
    </source>
</evidence>
<dbReference type="Proteomes" id="UP000485484">
    <property type="component" value="Unassembled WGS sequence"/>
</dbReference>
<evidence type="ECO:0000256" key="3">
    <source>
        <dbReference type="ARBA" id="ARBA00022764"/>
    </source>
</evidence>
<protein>
    <submittedName>
        <fullName evidence="7">Heparin-sulfate lyase</fullName>
        <ecNumber evidence="7">4.2.2.8</ecNumber>
    </submittedName>
</protein>
<accession>A0A1V5MGJ6</accession>
<comment type="subcellular location">
    <subcellularLocation>
        <location evidence="1">Periplasm</location>
    </subcellularLocation>
</comment>
<keyword evidence="4 7" id="KW-0456">Lyase</keyword>
<dbReference type="EMBL" id="MWAK01000105">
    <property type="protein sequence ID" value="OPZ92367.1"/>
    <property type="molecule type" value="Genomic_DNA"/>
</dbReference>